<proteinExistence type="predicted"/>
<reference evidence="1 2" key="1">
    <citation type="submission" date="2015-09" db="EMBL/GenBank/DDBJ databases">
        <title>A metagenomics-based metabolic model of nitrate-dependent anaerobic oxidation of methane by Methanoperedens-like archaea.</title>
        <authorList>
            <person name="Arshad A."/>
            <person name="Speth D.R."/>
            <person name="De Graaf R.M."/>
            <person name="Op Den Camp H.J."/>
            <person name="Jetten M.S."/>
            <person name="Welte C.U."/>
        </authorList>
    </citation>
    <scope>NUCLEOTIDE SEQUENCE [LARGE SCALE GENOMIC DNA]</scope>
</reference>
<protein>
    <recommendedName>
        <fullName evidence="3">Ribbon-helix-helix protein CopG domain-containing protein</fullName>
    </recommendedName>
</protein>
<evidence type="ECO:0000313" key="1">
    <source>
        <dbReference type="EMBL" id="KPQ41227.1"/>
    </source>
</evidence>
<name>A0A0P8A464_9EURY</name>
<dbReference type="Proteomes" id="UP000050360">
    <property type="component" value="Unassembled WGS sequence"/>
</dbReference>
<gene>
    <name evidence="1" type="ORF">MPEBLZ_04226</name>
</gene>
<evidence type="ECO:0008006" key="3">
    <source>
        <dbReference type="Google" id="ProtNLM"/>
    </source>
</evidence>
<sequence>MHEDIIKELNALKKELNLKSYEEVIRALLRSEKRLKKSYFGTFTELHEFKRDEEEDDRLG</sequence>
<dbReference type="EMBL" id="LKCM01000407">
    <property type="protein sequence ID" value="KPQ41227.1"/>
    <property type="molecule type" value="Genomic_DNA"/>
</dbReference>
<accession>A0A0P8A464</accession>
<evidence type="ECO:0000313" key="2">
    <source>
        <dbReference type="Proteomes" id="UP000050360"/>
    </source>
</evidence>
<dbReference type="AlphaFoldDB" id="A0A0P8A464"/>
<comment type="caution">
    <text evidence="1">The sequence shown here is derived from an EMBL/GenBank/DDBJ whole genome shotgun (WGS) entry which is preliminary data.</text>
</comment>
<organism evidence="1 2">
    <name type="scientific">Candidatus Methanoperedens nitratireducens</name>
    <dbReference type="NCBI Taxonomy" id="1392998"/>
    <lineage>
        <taxon>Archaea</taxon>
        <taxon>Methanobacteriati</taxon>
        <taxon>Methanobacteriota</taxon>
        <taxon>Stenosarchaea group</taxon>
        <taxon>Methanomicrobia</taxon>
        <taxon>Methanosarcinales</taxon>
        <taxon>ANME-2 cluster</taxon>
        <taxon>Candidatus Methanoperedentaceae</taxon>
        <taxon>Candidatus Methanoperedens</taxon>
    </lineage>
</organism>